<gene>
    <name evidence="4" type="ORF">SAMN04487991_0371</name>
</gene>
<dbReference type="RefSeq" id="WP_090056374.1">
    <property type="nucleotide sequence ID" value="NZ_FORH01000001.1"/>
</dbReference>
<evidence type="ECO:0000313" key="5">
    <source>
        <dbReference type="Proteomes" id="UP000199630"/>
    </source>
</evidence>
<name>A0A1I3JJ31_9RHOB</name>
<dbReference type="OrthoDB" id="9807125at2"/>
<reference evidence="5" key="1">
    <citation type="submission" date="2016-10" db="EMBL/GenBank/DDBJ databases">
        <authorList>
            <person name="Varghese N."/>
            <person name="Submissions S."/>
        </authorList>
    </citation>
    <scope>NUCLEOTIDE SEQUENCE [LARGE SCALE GENOMIC DNA]</scope>
    <source>
        <strain evidence="5">DSM 26471</strain>
    </source>
</reference>
<evidence type="ECO:0000256" key="1">
    <source>
        <dbReference type="ARBA" id="ARBA00023122"/>
    </source>
</evidence>
<dbReference type="PROSITE" id="PS51371">
    <property type="entry name" value="CBS"/>
    <property type="match status" value="2"/>
</dbReference>
<dbReference type="Proteomes" id="UP000199630">
    <property type="component" value="Unassembled WGS sequence"/>
</dbReference>
<dbReference type="InterPro" id="IPR000644">
    <property type="entry name" value="CBS_dom"/>
</dbReference>
<protein>
    <submittedName>
        <fullName evidence="4">CBS domain-containing protein</fullName>
    </submittedName>
</protein>
<evidence type="ECO:0000259" key="3">
    <source>
        <dbReference type="PROSITE" id="PS51371"/>
    </source>
</evidence>
<feature type="domain" description="CBS" evidence="3">
    <location>
        <begin position="11"/>
        <end position="67"/>
    </location>
</feature>
<feature type="domain" description="CBS" evidence="3">
    <location>
        <begin position="77"/>
        <end position="132"/>
    </location>
</feature>
<evidence type="ECO:0000313" key="4">
    <source>
        <dbReference type="EMBL" id="SFI60272.1"/>
    </source>
</evidence>
<dbReference type="PANTHER" id="PTHR43080:SF2">
    <property type="entry name" value="CBS DOMAIN-CONTAINING PROTEIN"/>
    <property type="match status" value="1"/>
</dbReference>
<keyword evidence="5" id="KW-1185">Reference proteome</keyword>
<accession>A0A1I3JJ31</accession>
<dbReference type="STRING" id="588602.SAMN04487991_0371"/>
<sequence length="144" mass="15616">MIVGQILKAKAIEETITIRPDMTVGEAAELLSSRKIGAVIVATDPKKPEGILSERDIVRELGKIGSEVLVHKVSDFMTSKLTSCKSDDTALAVLERMSTGRFRHMPVIENGEMIGLVSIGDVVKARLDELAMENNALEGMIMGH</sequence>
<dbReference type="InterPro" id="IPR046342">
    <property type="entry name" value="CBS_dom_sf"/>
</dbReference>
<dbReference type="AlphaFoldDB" id="A0A1I3JJ31"/>
<dbReference type="CDD" id="cd04623">
    <property type="entry name" value="CBS_pair_bac_euk"/>
    <property type="match status" value="1"/>
</dbReference>
<evidence type="ECO:0000256" key="2">
    <source>
        <dbReference type="PROSITE-ProRule" id="PRU00703"/>
    </source>
</evidence>
<keyword evidence="1 2" id="KW-0129">CBS domain</keyword>
<dbReference type="SMART" id="SM00116">
    <property type="entry name" value="CBS"/>
    <property type="match status" value="2"/>
</dbReference>
<dbReference type="Pfam" id="PF00571">
    <property type="entry name" value="CBS"/>
    <property type="match status" value="2"/>
</dbReference>
<organism evidence="4 5">
    <name type="scientific">Celeribacter neptunius</name>
    <dbReference type="NCBI Taxonomy" id="588602"/>
    <lineage>
        <taxon>Bacteria</taxon>
        <taxon>Pseudomonadati</taxon>
        <taxon>Pseudomonadota</taxon>
        <taxon>Alphaproteobacteria</taxon>
        <taxon>Rhodobacterales</taxon>
        <taxon>Roseobacteraceae</taxon>
        <taxon>Celeribacter</taxon>
    </lineage>
</organism>
<dbReference type="EMBL" id="FORH01000001">
    <property type="protein sequence ID" value="SFI60272.1"/>
    <property type="molecule type" value="Genomic_DNA"/>
</dbReference>
<dbReference type="InterPro" id="IPR051257">
    <property type="entry name" value="Diverse_CBS-Domain"/>
</dbReference>
<dbReference type="Gene3D" id="3.10.580.10">
    <property type="entry name" value="CBS-domain"/>
    <property type="match status" value="1"/>
</dbReference>
<dbReference type="SUPFAM" id="SSF54631">
    <property type="entry name" value="CBS-domain pair"/>
    <property type="match status" value="1"/>
</dbReference>
<dbReference type="InterPro" id="IPR044725">
    <property type="entry name" value="CBSX3_CBS_dom"/>
</dbReference>
<dbReference type="PANTHER" id="PTHR43080">
    <property type="entry name" value="CBS DOMAIN-CONTAINING PROTEIN CBSX3, MITOCHONDRIAL"/>
    <property type="match status" value="1"/>
</dbReference>
<proteinExistence type="predicted"/>